<dbReference type="EMBL" id="PDJQ01000001">
    <property type="protein sequence ID" value="PFG72840.1"/>
    <property type="molecule type" value="Genomic_DNA"/>
</dbReference>
<evidence type="ECO:0000256" key="2">
    <source>
        <dbReference type="SAM" id="MobiDB-lite"/>
    </source>
</evidence>
<feature type="compositionally biased region" description="Low complexity" evidence="2">
    <location>
        <begin position="36"/>
        <end position="65"/>
    </location>
</feature>
<dbReference type="SUPFAM" id="SSF53807">
    <property type="entry name" value="Helical backbone' metal receptor"/>
    <property type="match status" value="1"/>
</dbReference>
<proteinExistence type="inferred from homology"/>
<dbReference type="PROSITE" id="PS50983">
    <property type="entry name" value="FE_B12_PBP"/>
    <property type="match status" value="1"/>
</dbReference>
<dbReference type="RefSeq" id="WP_098502345.1">
    <property type="nucleotide sequence ID" value="NZ_PDJQ01000001.1"/>
</dbReference>
<name>A0A2A9HCJ3_TEPT2</name>
<feature type="chain" id="PRO_5012563734" evidence="3">
    <location>
        <begin position="27"/>
        <end position="350"/>
    </location>
</feature>
<gene>
    <name evidence="5" type="ORF">A9A59_0031</name>
</gene>
<evidence type="ECO:0000313" key="6">
    <source>
        <dbReference type="Proteomes" id="UP000223071"/>
    </source>
</evidence>
<protein>
    <submittedName>
        <fullName evidence="5">Iron complex transport system substrate-binding protein</fullName>
    </submittedName>
</protein>
<accession>A0A2A9HCJ3</accession>
<comment type="caution">
    <text evidence="5">The sequence shown here is derived from an EMBL/GenBank/DDBJ whole genome shotgun (WGS) entry which is preliminary data.</text>
</comment>
<dbReference type="InterPro" id="IPR050902">
    <property type="entry name" value="ABC_Transporter_SBP"/>
</dbReference>
<feature type="region of interest" description="Disordered" evidence="2">
    <location>
        <begin position="34"/>
        <end position="65"/>
    </location>
</feature>
<evidence type="ECO:0000256" key="1">
    <source>
        <dbReference type="ARBA" id="ARBA00008814"/>
    </source>
</evidence>
<dbReference type="Gene3D" id="3.40.50.1980">
    <property type="entry name" value="Nitrogenase molybdenum iron protein domain"/>
    <property type="match status" value="2"/>
</dbReference>
<evidence type="ECO:0000313" key="5">
    <source>
        <dbReference type="EMBL" id="PFG72840.1"/>
    </source>
</evidence>
<organism evidence="5 6">
    <name type="scientific">Tepidiforma thermophila (strain KCTC 52669 / CGMCC 1.13589 / G233)</name>
    <dbReference type="NCBI Taxonomy" id="2761530"/>
    <lineage>
        <taxon>Bacteria</taxon>
        <taxon>Bacillati</taxon>
        <taxon>Chloroflexota</taxon>
        <taxon>Tepidiformia</taxon>
        <taxon>Tepidiformales</taxon>
        <taxon>Tepidiformaceae</taxon>
        <taxon>Tepidiforma</taxon>
    </lineage>
</organism>
<dbReference type="Pfam" id="PF01497">
    <property type="entry name" value="Peripla_BP_2"/>
    <property type="match status" value="1"/>
</dbReference>
<dbReference type="PROSITE" id="PS51257">
    <property type="entry name" value="PROKAR_LIPOPROTEIN"/>
    <property type="match status" value="1"/>
</dbReference>
<reference evidence="5 6" key="1">
    <citation type="submission" date="2017-09" db="EMBL/GenBank/DDBJ databases">
        <title>Sequencing the genomes of two abundant thermophiles in Great Basin hot springs: Thermocrinis jamiesonii and novel Chloroflexi Thermoflexus hugenholtzii.</title>
        <authorList>
            <person name="Hedlund B."/>
        </authorList>
    </citation>
    <scope>NUCLEOTIDE SEQUENCE [LARGE SCALE GENOMIC DNA]</scope>
    <source>
        <strain evidence="5 6">G233</strain>
    </source>
</reference>
<dbReference type="AlphaFoldDB" id="A0A2A9HCJ3"/>
<dbReference type="Proteomes" id="UP000223071">
    <property type="component" value="Unassembled WGS sequence"/>
</dbReference>
<keyword evidence="3" id="KW-0732">Signal</keyword>
<keyword evidence="6" id="KW-1185">Reference proteome</keyword>
<dbReference type="CDD" id="cd01149">
    <property type="entry name" value="HutB"/>
    <property type="match status" value="1"/>
</dbReference>
<sequence length="350" mass="35643">MIPRNGLRWFVLAGLASILAATAATACGGDDDDDAQAGATAPAATATTAAEESPTAAPTPTPAITAESRPVLPATVKDKDGEEITVSDISRVVVLNGDLTEVVYALGLGENVVGVDTSATYPPEAREKPKIGYQRSLNAEGILSLQPTVIIGSELAGPPAVIEQIRSAGVPVVLFKTVSSLDDIQRKITDVATALGVPNRGRLLAQQTKAEIDEALALAAKATSKPRVAFLYLRGSTVQTMAGKGSGADMLITAAGGIDAGSEAGIVGSKPLTPESLVTAAPDVIVVTTSGLQSVGGVDGLLQIPGIAQTPAGKARRVVDFDDQYLLGMGPRAGKALMDLVKALHPELKG</sequence>
<feature type="signal peptide" evidence="3">
    <location>
        <begin position="1"/>
        <end position="26"/>
    </location>
</feature>
<feature type="domain" description="Fe/B12 periplasmic-binding" evidence="4">
    <location>
        <begin position="91"/>
        <end position="348"/>
    </location>
</feature>
<comment type="similarity">
    <text evidence="1">Belongs to the bacterial solute-binding protein 8 family.</text>
</comment>
<dbReference type="PANTHER" id="PTHR30535">
    <property type="entry name" value="VITAMIN B12-BINDING PROTEIN"/>
    <property type="match status" value="1"/>
</dbReference>
<evidence type="ECO:0000259" key="4">
    <source>
        <dbReference type="PROSITE" id="PS50983"/>
    </source>
</evidence>
<dbReference type="PANTHER" id="PTHR30535:SF4">
    <property type="entry name" value="HEMIN-BINDING PERIPLASMIC PROTEIN HMUT"/>
    <property type="match status" value="1"/>
</dbReference>
<evidence type="ECO:0000256" key="3">
    <source>
        <dbReference type="SAM" id="SignalP"/>
    </source>
</evidence>
<dbReference type="InterPro" id="IPR002491">
    <property type="entry name" value="ABC_transptr_periplasmic_BD"/>
</dbReference>